<gene>
    <name evidence="6" type="ORF">GCM10007867_03870</name>
</gene>
<evidence type="ECO:0000313" key="7">
    <source>
        <dbReference type="Proteomes" id="UP001156614"/>
    </source>
</evidence>
<keyword evidence="2" id="KW-0472">Membrane</keyword>
<reference evidence="7" key="1">
    <citation type="journal article" date="2019" name="Int. J. Syst. Evol. Microbiol.">
        <title>The Global Catalogue of Microorganisms (GCM) 10K type strain sequencing project: providing services to taxonomists for standard genome sequencing and annotation.</title>
        <authorList>
            <consortium name="The Broad Institute Genomics Platform"/>
            <consortium name="The Broad Institute Genome Sequencing Center for Infectious Disease"/>
            <person name="Wu L."/>
            <person name="Ma J."/>
        </authorList>
    </citation>
    <scope>NUCLEOTIDE SEQUENCE [LARGE SCALE GENOMIC DNA]</scope>
    <source>
        <strain evidence="7">NBRC 3267</strain>
    </source>
</reference>
<dbReference type="InterPro" id="IPR052399">
    <property type="entry name" value="Phage_Baseplate_Assmbl_Protein"/>
</dbReference>
<dbReference type="InterPro" id="IPR006949">
    <property type="entry name" value="Barrel_Baseplate_J-like"/>
</dbReference>
<name>A0AAV5NAJ6_9PROT</name>
<dbReference type="EMBL" id="BSNU01000001">
    <property type="protein sequence ID" value="GLQ61542.1"/>
    <property type="molecule type" value="Genomic_DNA"/>
</dbReference>
<comment type="caution">
    <text evidence="6">The sequence shown here is derived from an EMBL/GenBank/DDBJ whole genome shotgun (WGS) entry which is preliminary data.</text>
</comment>
<protein>
    <recommendedName>
        <fullName evidence="8">Baseplate protein J-like domain-containing protein</fullName>
    </recommendedName>
</protein>
<feature type="transmembrane region" description="Helical" evidence="2">
    <location>
        <begin position="35"/>
        <end position="54"/>
    </location>
</feature>
<organism evidence="6 7">
    <name type="scientific">Gluconobacter cerinus</name>
    <dbReference type="NCBI Taxonomy" id="38307"/>
    <lineage>
        <taxon>Bacteria</taxon>
        <taxon>Pseudomonadati</taxon>
        <taxon>Pseudomonadota</taxon>
        <taxon>Alphaproteobacteria</taxon>
        <taxon>Acetobacterales</taxon>
        <taxon>Acetobacteraceae</taxon>
        <taxon>Gluconobacter</taxon>
    </lineage>
</organism>
<evidence type="ECO:0000259" key="3">
    <source>
        <dbReference type="Pfam" id="PF04865"/>
    </source>
</evidence>
<dbReference type="Pfam" id="PF04865">
    <property type="entry name" value="Baseplate_J"/>
    <property type="match status" value="1"/>
</dbReference>
<dbReference type="AlphaFoldDB" id="A0AAV5NAJ6"/>
<dbReference type="Proteomes" id="UP001156614">
    <property type="component" value="Unassembled WGS sequence"/>
</dbReference>
<feature type="domain" description="Baseplate protein J-like barrel" evidence="3">
    <location>
        <begin position="93"/>
        <end position="172"/>
    </location>
</feature>
<evidence type="ECO:0000259" key="4">
    <source>
        <dbReference type="Pfam" id="PF26078"/>
    </source>
</evidence>
<dbReference type="InterPro" id="IPR058530">
    <property type="entry name" value="Baseplate_J-like_C"/>
</dbReference>
<keyword evidence="2" id="KW-1133">Transmembrane helix</keyword>
<accession>A0AAV5NAJ6</accession>
<evidence type="ECO:0000256" key="1">
    <source>
        <dbReference type="ARBA" id="ARBA00038087"/>
    </source>
</evidence>
<dbReference type="PANTHER" id="PTHR37829">
    <property type="entry name" value="PHAGE-LIKE ELEMENT PBSX PROTEIN XKDT"/>
    <property type="match status" value="1"/>
</dbReference>
<evidence type="ECO:0008006" key="8">
    <source>
        <dbReference type="Google" id="ProtNLM"/>
    </source>
</evidence>
<dbReference type="InterPro" id="IPR058531">
    <property type="entry name" value="Baseplate_J_M"/>
</dbReference>
<dbReference type="PANTHER" id="PTHR37829:SF3">
    <property type="entry name" value="PROTEIN JAYE-RELATED"/>
    <property type="match status" value="1"/>
</dbReference>
<comment type="similarity">
    <text evidence="1">Belongs to the Mu gp47/PBSX XkdT family.</text>
</comment>
<evidence type="ECO:0000313" key="6">
    <source>
        <dbReference type="EMBL" id="GLQ61542.1"/>
    </source>
</evidence>
<evidence type="ECO:0000259" key="5">
    <source>
        <dbReference type="Pfam" id="PF26079"/>
    </source>
</evidence>
<sequence>MPYARPTLTELKQQALQDVQNGGIPGVTRLLRFSVLYVLAMVLAGLSHLHYGFLDWISKQAVPWTATGEYLEAWGALKGVVRKAATSGSGALSFSVSSDGIIPSGTEFQASGNIALIATADSVTSGGTTTIQCAAVATGAATNLAAGTSVVLSSPVAGVQTSGIVTTAFSGGSDQETDSELRTRVLTAFEEGGENGSSADYIRWATAVSGVTRAWVNPLGAGAGSVVVYIMLDSVRASQGGFPQGADGGATQEKRYLPATGDQLVVANAIYGQRPVTALVVVVSPVAQPIDFDVGDLGDNNTTANQSAIKAALADMFVRLSEPGGTIYPNAWSEALGALGLSQFGVVSPSSAIVATGVGYMPTLGNVTFGS</sequence>
<dbReference type="Pfam" id="PF26079">
    <property type="entry name" value="Baseplate_J_C"/>
    <property type="match status" value="1"/>
</dbReference>
<dbReference type="RefSeq" id="WP_099212573.1">
    <property type="nucleotide sequence ID" value="NZ_BEWM01000003.1"/>
</dbReference>
<evidence type="ECO:0000256" key="2">
    <source>
        <dbReference type="SAM" id="Phobius"/>
    </source>
</evidence>
<feature type="domain" description="Baseplate J-like C-terminal" evidence="5">
    <location>
        <begin position="298"/>
        <end position="369"/>
    </location>
</feature>
<feature type="domain" description="Baseplate J-like central" evidence="4">
    <location>
        <begin position="195"/>
        <end position="283"/>
    </location>
</feature>
<keyword evidence="2" id="KW-0812">Transmembrane</keyword>
<proteinExistence type="inferred from homology"/>
<keyword evidence="7" id="KW-1185">Reference proteome</keyword>
<dbReference type="Pfam" id="PF26078">
    <property type="entry name" value="Baseplate_J_M"/>
    <property type="match status" value="1"/>
</dbReference>